<dbReference type="InterPro" id="IPR003961">
    <property type="entry name" value="FN3_dom"/>
</dbReference>
<organism evidence="2 3">
    <name type="scientific">Diabrotica balteata</name>
    <name type="common">Banded cucumber beetle</name>
    <dbReference type="NCBI Taxonomy" id="107213"/>
    <lineage>
        <taxon>Eukaryota</taxon>
        <taxon>Metazoa</taxon>
        <taxon>Ecdysozoa</taxon>
        <taxon>Arthropoda</taxon>
        <taxon>Hexapoda</taxon>
        <taxon>Insecta</taxon>
        <taxon>Pterygota</taxon>
        <taxon>Neoptera</taxon>
        <taxon>Endopterygota</taxon>
        <taxon>Coleoptera</taxon>
        <taxon>Polyphaga</taxon>
        <taxon>Cucujiformia</taxon>
        <taxon>Chrysomeloidea</taxon>
        <taxon>Chrysomelidae</taxon>
        <taxon>Galerucinae</taxon>
        <taxon>Diabroticina</taxon>
        <taxon>Diabroticites</taxon>
        <taxon>Diabrotica</taxon>
    </lineage>
</organism>
<dbReference type="PANTHER" id="PTHR23278">
    <property type="entry name" value="SIDESTEP PROTEIN"/>
    <property type="match status" value="1"/>
</dbReference>
<accession>A0A9N9TAK6</accession>
<proteinExistence type="predicted"/>
<dbReference type="InterPro" id="IPR036116">
    <property type="entry name" value="FN3_sf"/>
</dbReference>
<feature type="domain" description="Fibronectin type-III" evidence="1">
    <location>
        <begin position="14"/>
        <end position="109"/>
    </location>
</feature>
<sequence>MGVGNSAFHIPVSRPSQLQNCTLINQTSNSMQVDCMEGFDGGLPQSFLMEVLELPSLRPRLNLTTYRTPPVFSANGLDAGASYRIILYAENAKGRSDPTIIDPVTFKGVAKLQGLLGKNEGPSSE</sequence>
<evidence type="ECO:0000313" key="2">
    <source>
        <dbReference type="EMBL" id="CAG9837580.1"/>
    </source>
</evidence>
<dbReference type="InterPro" id="IPR013783">
    <property type="entry name" value="Ig-like_fold"/>
</dbReference>
<reference evidence="2" key="1">
    <citation type="submission" date="2022-01" db="EMBL/GenBank/DDBJ databases">
        <authorList>
            <person name="King R."/>
        </authorList>
    </citation>
    <scope>NUCLEOTIDE SEQUENCE</scope>
</reference>
<dbReference type="PANTHER" id="PTHR23278:SF28">
    <property type="entry name" value="SIDESTEP IV, ISOFORM C"/>
    <property type="match status" value="1"/>
</dbReference>
<gene>
    <name evidence="2" type="ORF">DIABBA_LOCUS10548</name>
</gene>
<name>A0A9N9TAK6_DIABA</name>
<protein>
    <recommendedName>
        <fullName evidence="1">Fibronectin type-III domain-containing protein</fullName>
    </recommendedName>
</protein>
<dbReference type="Gene3D" id="2.60.40.10">
    <property type="entry name" value="Immunoglobulins"/>
    <property type="match status" value="1"/>
</dbReference>
<evidence type="ECO:0000313" key="3">
    <source>
        <dbReference type="Proteomes" id="UP001153709"/>
    </source>
</evidence>
<dbReference type="EMBL" id="OU898282">
    <property type="protein sequence ID" value="CAG9837580.1"/>
    <property type="molecule type" value="Genomic_DNA"/>
</dbReference>
<keyword evidence="3" id="KW-1185">Reference proteome</keyword>
<dbReference type="SUPFAM" id="SSF49265">
    <property type="entry name" value="Fibronectin type III"/>
    <property type="match status" value="1"/>
</dbReference>
<evidence type="ECO:0000259" key="1">
    <source>
        <dbReference type="PROSITE" id="PS50853"/>
    </source>
</evidence>
<dbReference type="OrthoDB" id="6431884at2759"/>
<dbReference type="Proteomes" id="UP001153709">
    <property type="component" value="Chromosome 7"/>
</dbReference>
<dbReference type="AlphaFoldDB" id="A0A9N9TAK6"/>
<dbReference type="CDD" id="cd00063">
    <property type="entry name" value="FN3"/>
    <property type="match status" value="1"/>
</dbReference>
<dbReference type="PROSITE" id="PS50853">
    <property type="entry name" value="FN3"/>
    <property type="match status" value="1"/>
</dbReference>